<accession>A0ABN8X0G7</accession>
<sequence length="100" mass="10983">MLPPPLCHPRLSKSTLPCLFMLSPTHAGPTSLPSPPMHPPTIVCRVNSYFGVSSFVPPETSFDTKSHDARFPDSDMLPDLGMLRFGVSRQPRNTFRSTSG</sequence>
<dbReference type="Proteomes" id="UP001162085">
    <property type="component" value="Chromosome 9"/>
</dbReference>
<protein>
    <recommendedName>
        <fullName evidence="3">Secreted protein</fullName>
    </recommendedName>
</protein>
<name>A0ABN8X0G7_SACUV</name>
<organism evidence="1 2">
    <name type="scientific">Saccharomyces uvarum</name>
    <name type="common">Yeast</name>
    <name type="synonym">Saccharomyces bayanus var. uvarum</name>
    <dbReference type="NCBI Taxonomy" id="230603"/>
    <lineage>
        <taxon>Eukaryota</taxon>
        <taxon>Fungi</taxon>
        <taxon>Dikarya</taxon>
        <taxon>Ascomycota</taxon>
        <taxon>Saccharomycotina</taxon>
        <taxon>Saccharomycetes</taxon>
        <taxon>Saccharomycetales</taxon>
        <taxon>Saccharomycetaceae</taxon>
        <taxon>Saccharomyces</taxon>
    </lineage>
</organism>
<gene>
    <name evidence="1" type="primary">SUVZ09G0460</name>
    <name evidence="1" type="ORF">SUVZ_09G0460</name>
</gene>
<proteinExistence type="predicted"/>
<evidence type="ECO:0008006" key="3">
    <source>
        <dbReference type="Google" id="ProtNLM"/>
    </source>
</evidence>
<evidence type="ECO:0000313" key="1">
    <source>
        <dbReference type="EMBL" id="CAI4065506.1"/>
    </source>
</evidence>
<reference evidence="1" key="1">
    <citation type="submission" date="2022-10" db="EMBL/GenBank/DDBJ databases">
        <authorList>
            <person name="Byrne P K."/>
        </authorList>
    </citation>
    <scope>NUCLEOTIDE SEQUENCE</scope>
    <source>
        <strain evidence="1">ZP964</strain>
    </source>
</reference>
<evidence type="ECO:0000313" key="2">
    <source>
        <dbReference type="Proteomes" id="UP001162085"/>
    </source>
</evidence>
<dbReference type="EMBL" id="OX365936">
    <property type="protein sequence ID" value="CAI4065506.1"/>
    <property type="molecule type" value="Genomic_DNA"/>
</dbReference>
<keyword evidence="2" id="KW-1185">Reference proteome</keyword>